<comment type="caution">
    <text evidence="1">The sequence shown here is derived from an EMBL/GenBank/DDBJ whole genome shotgun (WGS) entry which is preliminary data.</text>
</comment>
<keyword evidence="2" id="KW-1185">Reference proteome</keyword>
<reference evidence="1" key="1">
    <citation type="submission" date="2022-08" db="EMBL/GenBank/DDBJ databases">
        <title>Genome Sequence of Lecanicillium fungicola.</title>
        <authorList>
            <person name="Buettner E."/>
        </authorList>
    </citation>
    <scope>NUCLEOTIDE SEQUENCE</scope>
    <source>
        <strain evidence="1">Babe33</strain>
    </source>
</reference>
<organism evidence="1 2">
    <name type="scientific">Zarea fungicola</name>
    <dbReference type="NCBI Taxonomy" id="93591"/>
    <lineage>
        <taxon>Eukaryota</taxon>
        <taxon>Fungi</taxon>
        <taxon>Dikarya</taxon>
        <taxon>Ascomycota</taxon>
        <taxon>Pezizomycotina</taxon>
        <taxon>Sordariomycetes</taxon>
        <taxon>Hypocreomycetidae</taxon>
        <taxon>Hypocreales</taxon>
        <taxon>Cordycipitaceae</taxon>
        <taxon>Zarea</taxon>
    </lineage>
</organism>
<sequence>MLLLKSNDEISNNGMSYGLLNSDDPLHTERGMFPLLHTEASCTVSTDAFSVHGTESDLTGHVLHTGMKPAATDFTGGPIHKASIQCPLSLSLTAIGVECFLSHYVVPQSGPSTGFLDYVVSLLTHGDGHELLQDAILAVGFARLARATKQADLMSRSTTTYARTIERVNRVLANPVAARCDSTVVTVLVLSLYEFGRASLDGWKRHINGAASLLCLRGNSQFSSLIGIQIFKDVFTQLLIECARIGIPIPSNLRILRSEASKVFDKLDPFWVATSAMVELLDLYHRISPGRYPLITHNSTSQIHCPPESSPSSVSMFANGSHEKPAQPGLSIEDVERHLSNVLEIDSRLESTFADCPAEWCYAVIPKKPDEVGVGKVLHVYHDVYVVNVWNTMRTCRILANHAVCYLVLRGAAIDSSWFLSNCHVKRLQGAHNTLALLRADLMATVPQLVCGTNIQIQQQLGYPALQITALLPTSPATPLGLPELGSGYCGSAAGAYFAAWTLLTLGTMHSAPNQTRRWSITQLRHISQQAHLAQASEFARFIEEH</sequence>
<evidence type="ECO:0000313" key="2">
    <source>
        <dbReference type="Proteomes" id="UP001143910"/>
    </source>
</evidence>
<dbReference type="Proteomes" id="UP001143910">
    <property type="component" value="Unassembled WGS sequence"/>
</dbReference>
<name>A0ACC1NTF6_9HYPO</name>
<protein>
    <submittedName>
        <fullName evidence="1">Uncharacterized protein</fullName>
    </submittedName>
</protein>
<accession>A0ACC1NTF6</accession>
<gene>
    <name evidence="1" type="ORF">NQ176_g1274</name>
</gene>
<proteinExistence type="predicted"/>
<dbReference type="EMBL" id="JANJQO010000067">
    <property type="protein sequence ID" value="KAJ2982610.1"/>
    <property type="molecule type" value="Genomic_DNA"/>
</dbReference>
<evidence type="ECO:0000313" key="1">
    <source>
        <dbReference type="EMBL" id="KAJ2982610.1"/>
    </source>
</evidence>